<evidence type="ECO:0000313" key="3">
    <source>
        <dbReference type="Proteomes" id="UP000799436"/>
    </source>
</evidence>
<feature type="domain" description="Lipocalin-like" evidence="1">
    <location>
        <begin position="15"/>
        <end position="134"/>
    </location>
</feature>
<dbReference type="AlphaFoldDB" id="A0A6G1KYB2"/>
<name>A0A6G1KYB2_9PEZI</name>
<keyword evidence="3" id="KW-1185">Reference proteome</keyword>
<dbReference type="OrthoDB" id="3904217at2759"/>
<dbReference type="InterPro" id="IPR024311">
    <property type="entry name" value="Lipocalin-like"/>
</dbReference>
<proteinExistence type="predicted"/>
<accession>A0A6G1KYB2</accession>
<reference evidence="2" key="1">
    <citation type="journal article" date="2020" name="Stud. Mycol.">
        <title>101 Dothideomycetes genomes: a test case for predicting lifestyles and emergence of pathogens.</title>
        <authorList>
            <person name="Haridas S."/>
            <person name="Albert R."/>
            <person name="Binder M."/>
            <person name="Bloem J."/>
            <person name="Labutti K."/>
            <person name="Salamov A."/>
            <person name="Andreopoulos B."/>
            <person name="Baker S."/>
            <person name="Barry K."/>
            <person name="Bills G."/>
            <person name="Bluhm B."/>
            <person name="Cannon C."/>
            <person name="Castanera R."/>
            <person name="Culley D."/>
            <person name="Daum C."/>
            <person name="Ezra D."/>
            <person name="Gonzalez J."/>
            <person name="Henrissat B."/>
            <person name="Kuo A."/>
            <person name="Liang C."/>
            <person name="Lipzen A."/>
            <person name="Lutzoni F."/>
            <person name="Magnuson J."/>
            <person name="Mondo S."/>
            <person name="Nolan M."/>
            <person name="Ohm R."/>
            <person name="Pangilinan J."/>
            <person name="Park H.-J."/>
            <person name="Ramirez L."/>
            <person name="Alfaro M."/>
            <person name="Sun H."/>
            <person name="Tritt A."/>
            <person name="Yoshinaga Y."/>
            <person name="Zwiers L.-H."/>
            <person name="Turgeon B."/>
            <person name="Goodwin S."/>
            <person name="Spatafora J."/>
            <person name="Crous P."/>
            <person name="Grigoriev I."/>
        </authorList>
    </citation>
    <scope>NUCLEOTIDE SEQUENCE</scope>
    <source>
        <strain evidence="2">CBS 116005</strain>
    </source>
</reference>
<evidence type="ECO:0000259" key="1">
    <source>
        <dbReference type="Pfam" id="PF13924"/>
    </source>
</evidence>
<gene>
    <name evidence="2" type="ORF">EJ03DRAFT_331197</name>
</gene>
<dbReference type="Pfam" id="PF13924">
    <property type="entry name" value="Lipocalin_5"/>
    <property type="match status" value="1"/>
</dbReference>
<organism evidence="2 3">
    <name type="scientific">Teratosphaeria nubilosa</name>
    <dbReference type="NCBI Taxonomy" id="161662"/>
    <lineage>
        <taxon>Eukaryota</taxon>
        <taxon>Fungi</taxon>
        <taxon>Dikarya</taxon>
        <taxon>Ascomycota</taxon>
        <taxon>Pezizomycotina</taxon>
        <taxon>Dothideomycetes</taxon>
        <taxon>Dothideomycetidae</taxon>
        <taxon>Mycosphaerellales</taxon>
        <taxon>Teratosphaeriaceae</taxon>
        <taxon>Teratosphaeria</taxon>
    </lineage>
</organism>
<protein>
    <recommendedName>
        <fullName evidence="1">Lipocalin-like domain-containing protein</fullName>
    </recommendedName>
</protein>
<sequence>MPPNLWPKYADKLAGGWKCISFEVFDGTGPDKKLVGKPHGDEPLGRVLLSPTGFLSALMAVPQKINAPLPSGKSWQEAPDAEVANVARGLSCYAGYLQLFEDDEGLYWETKVDVATQPANMGSKQVRRVKYFEENGKAYMILQPVNDMVMLVSSICRMDRWSFE</sequence>
<evidence type="ECO:0000313" key="2">
    <source>
        <dbReference type="EMBL" id="KAF2765148.1"/>
    </source>
</evidence>
<dbReference type="EMBL" id="ML995899">
    <property type="protein sequence ID" value="KAF2765148.1"/>
    <property type="molecule type" value="Genomic_DNA"/>
</dbReference>
<dbReference type="Proteomes" id="UP000799436">
    <property type="component" value="Unassembled WGS sequence"/>
</dbReference>